<dbReference type="GO" id="GO:0046103">
    <property type="term" value="P:inosine biosynthetic process"/>
    <property type="evidence" value="ECO:0007669"/>
    <property type="project" value="TreeGrafter"/>
</dbReference>
<feature type="domain" description="Adenosine deaminase" evidence="8">
    <location>
        <begin position="29"/>
        <end position="368"/>
    </location>
</feature>
<keyword evidence="4" id="KW-0378">Hydrolase</keyword>
<dbReference type="PANTHER" id="PTHR11409:SF42">
    <property type="entry name" value="ADENOSINE DEAMINASE-LIKE PROTEIN"/>
    <property type="match status" value="1"/>
</dbReference>
<name>A0A286UAI9_9AGAM</name>
<keyword evidence="5" id="KW-0862">Zinc</keyword>
<keyword evidence="3" id="KW-0479">Metal-binding</keyword>
<dbReference type="SUPFAM" id="SSF51556">
    <property type="entry name" value="Metallo-dependent hydrolases"/>
    <property type="match status" value="1"/>
</dbReference>
<keyword evidence="10" id="KW-1185">Reference proteome</keyword>
<evidence type="ECO:0000313" key="10">
    <source>
        <dbReference type="Proteomes" id="UP000217199"/>
    </source>
</evidence>
<comment type="caution">
    <text evidence="9">The sequence shown here is derived from an EMBL/GenBank/DDBJ whole genome shotgun (WGS) entry which is preliminary data.</text>
</comment>
<dbReference type="AlphaFoldDB" id="A0A286UAI9"/>
<dbReference type="STRING" id="2282107.A0A286UAI9"/>
<dbReference type="InParanoid" id="A0A286UAI9"/>
<dbReference type="GO" id="GO:0046872">
    <property type="term" value="F:metal ion binding"/>
    <property type="evidence" value="ECO:0007669"/>
    <property type="project" value="UniProtKB-KW"/>
</dbReference>
<evidence type="ECO:0000313" key="9">
    <source>
        <dbReference type="EMBL" id="PAV16603.1"/>
    </source>
</evidence>
<dbReference type="PANTHER" id="PTHR11409">
    <property type="entry name" value="ADENOSINE DEAMINASE"/>
    <property type="match status" value="1"/>
</dbReference>
<organism evidence="9 10">
    <name type="scientific">Pyrrhoderma noxium</name>
    <dbReference type="NCBI Taxonomy" id="2282107"/>
    <lineage>
        <taxon>Eukaryota</taxon>
        <taxon>Fungi</taxon>
        <taxon>Dikarya</taxon>
        <taxon>Basidiomycota</taxon>
        <taxon>Agaricomycotina</taxon>
        <taxon>Agaricomycetes</taxon>
        <taxon>Hymenochaetales</taxon>
        <taxon>Hymenochaetaceae</taxon>
        <taxon>Pyrrhoderma</taxon>
    </lineage>
</organism>
<dbReference type="GO" id="GO:0006154">
    <property type="term" value="P:adenosine catabolic process"/>
    <property type="evidence" value="ECO:0007669"/>
    <property type="project" value="TreeGrafter"/>
</dbReference>
<keyword evidence="6" id="KW-0546">Nucleotide metabolism</keyword>
<dbReference type="GO" id="GO:0009117">
    <property type="term" value="P:nucleotide metabolic process"/>
    <property type="evidence" value="ECO:0007669"/>
    <property type="project" value="UniProtKB-KW"/>
</dbReference>
<sequence>MSRRQIHGPPASALARLTEEQRTFLQSLPKAELHAHLNGCIPLACLQELARTYVLDHDVCGPGDGDVDTDTDTDAVAIESGIEALKGGVELEKLDDFFGLFRAVYALTASPENLAIATRAVLQDFVGEALAKEEGEGEERQCSYMELRSTPRATPLMSRRKYVETVLDEVERYPEERAAYILSLNRTMGPEVASECIDIAIEMKKANRRIVAVDLCGEPLAGDMDLLEEYFRKAKQAGLGLTLHIAETEQNTPEDTMKLLSFGPDRLGHATFLNEEAKKYVLEHNIAIEICLTSNLICKTVKVLDDHHLNYHFSLNHPVAICSDDTLPFRNSLLGEYALLLAPKPYGLGMSEEDVRVIAKMSMDNRFVARRAGL</sequence>
<gene>
    <name evidence="9" type="ORF">PNOK_0822300</name>
</gene>
<evidence type="ECO:0000256" key="2">
    <source>
        <dbReference type="ARBA" id="ARBA00006676"/>
    </source>
</evidence>
<dbReference type="FunCoup" id="A0A286UAI9">
    <property type="interactions" value="166"/>
</dbReference>
<dbReference type="OrthoDB" id="272271at2759"/>
<dbReference type="Proteomes" id="UP000217199">
    <property type="component" value="Unassembled WGS sequence"/>
</dbReference>
<evidence type="ECO:0000256" key="3">
    <source>
        <dbReference type="ARBA" id="ARBA00022723"/>
    </source>
</evidence>
<proteinExistence type="inferred from homology"/>
<evidence type="ECO:0000256" key="1">
    <source>
        <dbReference type="ARBA" id="ARBA00001947"/>
    </source>
</evidence>
<dbReference type="Gene3D" id="3.20.20.140">
    <property type="entry name" value="Metal-dependent hydrolases"/>
    <property type="match status" value="1"/>
</dbReference>
<dbReference type="InterPro" id="IPR001365">
    <property type="entry name" value="A_deaminase_dom"/>
</dbReference>
<dbReference type="Pfam" id="PF00962">
    <property type="entry name" value="A_deaminase"/>
    <property type="match status" value="1"/>
</dbReference>
<dbReference type="InterPro" id="IPR006330">
    <property type="entry name" value="Ado/ade_deaminase"/>
</dbReference>
<dbReference type="GO" id="GO:0004000">
    <property type="term" value="F:adenosine deaminase activity"/>
    <property type="evidence" value="ECO:0007669"/>
    <property type="project" value="TreeGrafter"/>
</dbReference>
<evidence type="ECO:0000256" key="6">
    <source>
        <dbReference type="ARBA" id="ARBA00023080"/>
    </source>
</evidence>
<comment type="similarity">
    <text evidence="2">Belongs to the metallo-dependent hydrolases superfamily. Adenosine and AMP deaminases family.</text>
</comment>
<evidence type="ECO:0000256" key="4">
    <source>
        <dbReference type="ARBA" id="ARBA00022801"/>
    </source>
</evidence>
<accession>A0A286UAI9</accession>
<evidence type="ECO:0000256" key="5">
    <source>
        <dbReference type="ARBA" id="ARBA00022833"/>
    </source>
</evidence>
<evidence type="ECO:0000259" key="8">
    <source>
        <dbReference type="Pfam" id="PF00962"/>
    </source>
</evidence>
<reference evidence="9 10" key="1">
    <citation type="journal article" date="2017" name="Mol. Ecol.">
        <title>Comparative and population genomic landscape of Phellinus noxius: A hypervariable fungus causing root rot in trees.</title>
        <authorList>
            <person name="Chung C.L."/>
            <person name="Lee T.J."/>
            <person name="Akiba M."/>
            <person name="Lee H.H."/>
            <person name="Kuo T.H."/>
            <person name="Liu D."/>
            <person name="Ke H.M."/>
            <person name="Yokoi T."/>
            <person name="Roa M.B."/>
            <person name="Lu M.J."/>
            <person name="Chang Y.Y."/>
            <person name="Ann P.J."/>
            <person name="Tsai J.N."/>
            <person name="Chen C.Y."/>
            <person name="Tzean S.S."/>
            <person name="Ota Y."/>
            <person name="Hattori T."/>
            <person name="Sahashi N."/>
            <person name="Liou R.F."/>
            <person name="Kikuchi T."/>
            <person name="Tsai I.J."/>
        </authorList>
    </citation>
    <scope>NUCLEOTIDE SEQUENCE [LARGE SCALE GENOMIC DNA]</scope>
    <source>
        <strain evidence="9 10">FFPRI411160</strain>
    </source>
</reference>
<comment type="catalytic activity">
    <reaction evidence="7">
        <text>N(6)-methyl-AMP + H2O + H(+) = IMP + methylamine</text>
        <dbReference type="Rhea" id="RHEA:16001"/>
        <dbReference type="ChEBI" id="CHEBI:15377"/>
        <dbReference type="ChEBI" id="CHEBI:15378"/>
        <dbReference type="ChEBI" id="CHEBI:58053"/>
        <dbReference type="ChEBI" id="CHEBI:59338"/>
        <dbReference type="ChEBI" id="CHEBI:144842"/>
    </reaction>
    <physiologicalReaction direction="left-to-right" evidence="7">
        <dbReference type="Rhea" id="RHEA:16002"/>
    </physiologicalReaction>
</comment>
<protein>
    <submittedName>
        <fullName evidence="9">Adenosine deaminase</fullName>
    </submittedName>
</protein>
<comment type="cofactor">
    <cofactor evidence="1">
        <name>Zn(2+)</name>
        <dbReference type="ChEBI" id="CHEBI:29105"/>
    </cofactor>
</comment>
<dbReference type="InterPro" id="IPR032466">
    <property type="entry name" value="Metal_Hydrolase"/>
</dbReference>
<dbReference type="EMBL" id="NBII01000008">
    <property type="protein sequence ID" value="PAV16603.1"/>
    <property type="molecule type" value="Genomic_DNA"/>
</dbReference>
<evidence type="ECO:0000256" key="7">
    <source>
        <dbReference type="ARBA" id="ARBA00048787"/>
    </source>
</evidence>